<reference evidence="2 3" key="1">
    <citation type="submission" date="2018-11" db="EMBL/GenBank/DDBJ databases">
        <title>The Potential of Streptomyces as Biocontrol Agents against the Tomato grey mould, Botrytis cinerea (Gray mold) Frontiers in Microbiology.</title>
        <authorList>
            <person name="Li D."/>
        </authorList>
    </citation>
    <scope>NUCLEOTIDE SEQUENCE [LARGE SCALE GENOMIC DNA]</scope>
    <source>
        <strain evidence="2 3">NEAU-LD23</strain>
    </source>
</reference>
<feature type="non-terminal residue" evidence="2">
    <location>
        <position position="1"/>
    </location>
</feature>
<evidence type="ECO:0000313" key="2">
    <source>
        <dbReference type="EMBL" id="RNG18042.1"/>
    </source>
</evidence>
<feature type="region of interest" description="Disordered" evidence="1">
    <location>
        <begin position="24"/>
        <end position="43"/>
    </location>
</feature>
<feature type="compositionally biased region" description="Low complexity" evidence="1">
    <location>
        <begin position="27"/>
        <end position="43"/>
    </location>
</feature>
<dbReference type="Proteomes" id="UP000275401">
    <property type="component" value="Unassembled WGS sequence"/>
</dbReference>
<accession>A0A3M8VK21</accession>
<evidence type="ECO:0000256" key="1">
    <source>
        <dbReference type="SAM" id="MobiDB-lite"/>
    </source>
</evidence>
<dbReference type="AlphaFoldDB" id="A0A3M8VK21"/>
<proteinExistence type="predicted"/>
<dbReference type="EMBL" id="RIBZ01000321">
    <property type="protein sequence ID" value="RNG18042.1"/>
    <property type="molecule type" value="Genomic_DNA"/>
</dbReference>
<organism evidence="2 3">
    <name type="scientific">Streptomyces botrytidirepellens</name>
    <dbReference type="NCBI Taxonomy" id="2486417"/>
    <lineage>
        <taxon>Bacteria</taxon>
        <taxon>Bacillati</taxon>
        <taxon>Actinomycetota</taxon>
        <taxon>Actinomycetes</taxon>
        <taxon>Kitasatosporales</taxon>
        <taxon>Streptomycetaceae</taxon>
        <taxon>Streptomyces</taxon>
    </lineage>
</organism>
<name>A0A3M8VK21_9ACTN</name>
<sequence length="43" mass="4148">GALREAAVRSVRWRGGGVAFPGLTERAAPAAPSPSASGAADGV</sequence>
<keyword evidence="3" id="KW-1185">Reference proteome</keyword>
<protein>
    <submittedName>
        <fullName evidence="2">DUF4439 domain-containing protein</fullName>
    </submittedName>
</protein>
<evidence type="ECO:0000313" key="3">
    <source>
        <dbReference type="Proteomes" id="UP000275401"/>
    </source>
</evidence>
<comment type="caution">
    <text evidence="2">The sequence shown here is derived from an EMBL/GenBank/DDBJ whole genome shotgun (WGS) entry which is preliminary data.</text>
</comment>
<gene>
    <name evidence="2" type="ORF">EEJ42_28270</name>
</gene>